<dbReference type="SUPFAM" id="SSF63992">
    <property type="entry name" value="Dipeptide transport protein"/>
    <property type="match status" value="1"/>
</dbReference>
<comment type="caution">
    <text evidence="1">The sequence shown here is derived from an EMBL/GenBank/DDBJ whole genome shotgun (WGS) entry which is preliminary data.</text>
</comment>
<dbReference type="Proteomes" id="UP000216312">
    <property type="component" value="Unassembled WGS sequence"/>
</dbReference>
<dbReference type="Gene3D" id="3.40.50.10780">
    <property type="entry name" value="Dipeptide transport protein"/>
    <property type="match status" value="1"/>
</dbReference>
<sequence>MRKNIPLIAVVGNEASAKEATDIIPNINTIVVKKMNENNWISVLPPNFAHDLIFKGISEALNNLPNVMPFKVKKACKIWVQSEKRRLFNRN</sequence>
<evidence type="ECO:0000313" key="1">
    <source>
        <dbReference type="EMBL" id="OYV02852.1"/>
    </source>
</evidence>
<dbReference type="EMBL" id="NMUJ01000046">
    <property type="protein sequence ID" value="OYV02852.1"/>
    <property type="molecule type" value="Genomic_DNA"/>
</dbReference>
<gene>
    <name evidence="1" type="ORF">CGW93_03575</name>
</gene>
<organism evidence="1 2">
    <name type="scientific">candidate division WOR-3 bacterium 4484_18</name>
    <dbReference type="NCBI Taxonomy" id="2020626"/>
    <lineage>
        <taxon>Bacteria</taxon>
        <taxon>Bacteria division WOR-3</taxon>
    </lineage>
</organism>
<protein>
    <submittedName>
        <fullName evidence="1">Uncharacterized protein</fullName>
    </submittedName>
</protein>
<dbReference type="Pfam" id="PF04951">
    <property type="entry name" value="Peptidase_M55"/>
    <property type="match status" value="1"/>
</dbReference>
<reference evidence="2" key="1">
    <citation type="submission" date="2017-07" db="EMBL/GenBank/DDBJ databases">
        <title>Novel pathways for hydrocarbon cycling and metabolic interdependencies in hydrothermal sediment communities.</title>
        <authorList>
            <person name="Dombrowski N."/>
            <person name="Seitz K."/>
            <person name="Teske A."/>
            <person name="Baker B."/>
        </authorList>
    </citation>
    <scope>NUCLEOTIDE SEQUENCE [LARGE SCALE GENOMIC DNA]</scope>
</reference>
<dbReference type="InterPro" id="IPR007035">
    <property type="entry name" value="Peptidase_M55"/>
</dbReference>
<accession>A0A257LTV9</accession>
<proteinExistence type="predicted"/>
<name>A0A257LTV9_UNCW3</name>
<dbReference type="InterPro" id="IPR027476">
    <property type="entry name" value="DppA_N"/>
</dbReference>
<evidence type="ECO:0000313" key="2">
    <source>
        <dbReference type="Proteomes" id="UP000216312"/>
    </source>
</evidence>
<dbReference type="AlphaFoldDB" id="A0A257LTV9"/>
<dbReference type="InterPro" id="IPR036177">
    <property type="entry name" value="Peptidase_M55_sf"/>
</dbReference>